<comment type="caution">
    <text evidence="2">The sequence shown here is derived from an EMBL/GenBank/DDBJ whole genome shotgun (WGS) entry which is preliminary data.</text>
</comment>
<feature type="compositionally biased region" description="Basic and acidic residues" evidence="1">
    <location>
        <begin position="8"/>
        <end position="28"/>
    </location>
</feature>
<feature type="compositionally biased region" description="Low complexity" evidence="1">
    <location>
        <begin position="36"/>
        <end position="45"/>
    </location>
</feature>
<feature type="region of interest" description="Disordered" evidence="1">
    <location>
        <begin position="1"/>
        <end position="92"/>
    </location>
</feature>
<feature type="non-terminal residue" evidence="2">
    <location>
        <position position="92"/>
    </location>
</feature>
<evidence type="ECO:0000313" key="3">
    <source>
        <dbReference type="Proteomes" id="UP000092993"/>
    </source>
</evidence>
<feature type="non-terminal residue" evidence="2">
    <location>
        <position position="1"/>
    </location>
</feature>
<keyword evidence="3" id="KW-1185">Reference proteome</keyword>
<dbReference type="EMBL" id="LUGG01000006">
    <property type="protein sequence ID" value="OBZ73836.1"/>
    <property type="molecule type" value="Genomic_DNA"/>
</dbReference>
<sequence>TPSSTSKRVRETSANKGKGKEGADESFRASKRARRATYPATAALTINEPSKTSRQEACNPEGHSTTTTPVHHHPHQTNDSGRVQRILTSIKD</sequence>
<evidence type="ECO:0000313" key="2">
    <source>
        <dbReference type="EMBL" id="OBZ73836.1"/>
    </source>
</evidence>
<organism evidence="2 3">
    <name type="scientific">Grifola frondosa</name>
    <name type="common">Maitake</name>
    <name type="synonym">Polyporus frondosus</name>
    <dbReference type="NCBI Taxonomy" id="5627"/>
    <lineage>
        <taxon>Eukaryota</taxon>
        <taxon>Fungi</taxon>
        <taxon>Dikarya</taxon>
        <taxon>Basidiomycota</taxon>
        <taxon>Agaricomycotina</taxon>
        <taxon>Agaricomycetes</taxon>
        <taxon>Polyporales</taxon>
        <taxon>Grifolaceae</taxon>
        <taxon>Grifola</taxon>
    </lineage>
</organism>
<name>A0A1C7MBV1_GRIFR</name>
<gene>
    <name evidence="2" type="ORF">A0H81_06386</name>
</gene>
<evidence type="ECO:0000256" key="1">
    <source>
        <dbReference type="SAM" id="MobiDB-lite"/>
    </source>
</evidence>
<accession>A0A1C7MBV1</accession>
<dbReference type="Proteomes" id="UP000092993">
    <property type="component" value="Unassembled WGS sequence"/>
</dbReference>
<reference evidence="2 3" key="1">
    <citation type="submission" date="2016-03" db="EMBL/GenBank/DDBJ databases">
        <title>Whole genome sequencing of Grifola frondosa 9006-11.</title>
        <authorList>
            <person name="Min B."/>
            <person name="Park H."/>
            <person name="Kim J.-G."/>
            <person name="Cho H."/>
            <person name="Oh Y.-L."/>
            <person name="Kong W.-S."/>
            <person name="Choi I.-G."/>
        </authorList>
    </citation>
    <scope>NUCLEOTIDE SEQUENCE [LARGE SCALE GENOMIC DNA]</scope>
    <source>
        <strain evidence="2 3">9006-11</strain>
    </source>
</reference>
<feature type="compositionally biased region" description="Polar residues" evidence="1">
    <location>
        <begin position="47"/>
        <end position="56"/>
    </location>
</feature>
<protein>
    <submittedName>
        <fullName evidence="2">Uncharacterized protein</fullName>
    </submittedName>
</protein>
<dbReference type="AlphaFoldDB" id="A0A1C7MBV1"/>
<proteinExistence type="predicted"/>
<dbReference type="STRING" id="5627.A0A1C7MBV1"/>